<accession>A0ABT9L2F9</accession>
<gene>
    <name evidence="2" type="ORF">JOF35_007231</name>
</gene>
<dbReference type="Proteomes" id="UP001234880">
    <property type="component" value="Unassembled WGS sequence"/>
</dbReference>
<evidence type="ECO:0000313" key="3">
    <source>
        <dbReference type="Proteomes" id="UP001234880"/>
    </source>
</evidence>
<comment type="caution">
    <text evidence="2">The sequence shown here is derived from an EMBL/GenBank/DDBJ whole genome shotgun (WGS) entry which is preliminary data.</text>
</comment>
<protein>
    <submittedName>
        <fullName evidence="2">HSP20 family molecular chaperone IbpA</fullName>
    </submittedName>
</protein>
<feature type="region of interest" description="Disordered" evidence="1">
    <location>
        <begin position="1"/>
        <end position="32"/>
    </location>
</feature>
<dbReference type="RefSeq" id="WP_242438133.1">
    <property type="nucleotide sequence ID" value="NZ_JAURUE010000002.1"/>
</dbReference>
<proteinExistence type="predicted"/>
<reference evidence="2 3" key="1">
    <citation type="submission" date="2023-07" db="EMBL/GenBank/DDBJ databases">
        <title>Sequencing the genomes of 1000 actinobacteria strains.</title>
        <authorList>
            <person name="Klenk H.-P."/>
        </authorList>
    </citation>
    <scope>NUCLEOTIDE SEQUENCE [LARGE SCALE GENOMIC DNA]</scope>
    <source>
        <strain evidence="2 3">DSM 41600</strain>
    </source>
</reference>
<evidence type="ECO:0000313" key="2">
    <source>
        <dbReference type="EMBL" id="MDP9614893.1"/>
    </source>
</evidence>
<name>A0ABT9L2F9_9ACTN</name>
<evidence type="ECO:0000256" key="1">
    <source>
        <dbReference type="SAM" id="MobiDB-lite"/>
    </source>
</evidence>
<sequence length="32" mass="3255">MSSGVLTITVPKAASAKPRHIGTTESSERQGG</sequence>
<organism evidence="2 3">
    <name type="scientific">Streptomyces demainii</name>
    <dbReference type="NCBI Taxonomy" id="588122"/>
    <lineage>
        <taxon>Bacteria</taxon>
        <taxon>Bacillati</taxon>
        <taxon>Actinomycetota</taxon>
        <taxon>Actinomycetes</taxon>
        <taxon>Kitasatosporales</taxon>
        <taxon>Streptomycetaceae</taxon>
        <taxon>Streptomyces</taxon>
    </lineage>
</organism>
<dbReference type="EMBL" id="JAURUE010000002">
    <property type="protein sequence ID" value="MDP9614893.1"/>
    <property type="molecule type" value="Genomic_DNA"/>
</dbReference>
<keyword evidence="3" id="KW-1185">Reference proteome</keyword>